<reference evidence="2 3" key="2">
    <citation type="submission" date="2014-07" db="EMBL/GenBank/DDBJ databases">
        <title>Bifidobacterium longum genome.</title>
        <authorList>
            <person name="Yuan J."/>
            <person name="Wei X."/>
            <person name="Li H."/>
            <person name="Liu W."/>
            <person name="Wang X."/>
        </authorList>
    </citation>
    <scope>NUCLEOTIDE SEQUENCE [LARGE SCALE GENOMIC DNA]</scope>
    <source>
        <strain evidence="2 3">BXY01</strain>
    </source>
</reference>
<dbReference type="KEGG" id="blx:GS08_06440"/>
<organism evidence="2 3">
    <name type="scientific">Bifidobacterium longum</name>
    <dbReference type="NCBI Taxonomy" id="216816"/>
    <lineage>
        <taxon>Bacteria</taxon>
        <taxon>Bacillati</taxon>
        <taxon>Actinomycetota</taxon>
        <taxon>Actinomycetes</taxon>
        <taxon>Bifidobacteriales</taxon>
        <taxon>Bifidobacteriaceae</taxon>
        <taxon>Bifidobacterium</taxon>
    </lineage>
</organism>
<evidence type="ECO:0000313" key="3">
    <source>
        <dbReference type="Proteomes" id="UP000028505"/>
    </source>
</evidence>
<reference evidence="2 3" key="1">
    <citation type="submission" date="2014-06" db="EMBL/GenBank/DDBJ databases">
        <authorList>
            <person name="Zhao X."/>
        </authorList>
    </citation>
    <scope>NUCLEOTIDE SEQUENCE [LARGE SCALE GENOMIC DNA]</scope>
    <source>
        <strain evidence="2 3">BXY01</strain>
    </source>
</reference>
<name>A0A7U4H658_BIFLN</name>
<evidence type="ECO:0000256" key="1">
    <source>
        <dbReference type="SAM" id="Phobius"/>
    </source>
</evidence>
<sequence>MRIIGGIIVFFGIIFVRIIILAHICFISRLYCLTYFFIALFSIVEHSLIFFANITLPRTRRTTTSMINNAFFFIAGSHLYSIFQVTALLKIESTVRSSMMVFRRTKTGRLL</sequence>
<keyword evidence="1" id="KW-1133">Transmembrane helix</keyword>
<protein>
    <submittedName>
        <fullName evidence="2">Uncharacterized protein</fullName>
    </submittedName>
</protein>
<feature type="transmembrane region" description="Helical" evidence="1">
    <location>
        <begin position="6"/>
        <end position="26"/>
    </location>
</feature>
<accession>A0A7U4H658</accession>
<keyword evidence="1" id="KW-0812">Transmembrane</keyword>
<feature type="transmembrane region" description="Helical" evidence="1">
    <location>
        <begin position="66"/>
        <end position="89"/>
    </location>
</feature>
<feature type="transmembrane region" description="Helical" evidence="1">
    <location>
        <begin position="33"/>
        <end position="54"/>
    </location>
</feature>
<dbReference type="EMBL" id="CP008885">
    <property type="protein sequence ID" value="AIF90757.1"/>
    <property type="molecule type" value="Genomic_DNA"/>
</dbReference>
<dbReference type="Proteomes" id="UP000028505">
    <property type="component" value="Chromosome"/>
</dbReference>
<dbReference type="AlphaFoldDB" id="A0A7U4H658"/>
<gene>
    <name evidence="2" type="ORF">GS08_06440</name>
</gene>
<proteinExistence type="predicted"/>
<keyword evidence="1" id="KW-0472">Membrane</keyword>
<evidence type="ECO:0000313" key="2">
    <source>
        <dbReference type="EMBL" id="AIF90757.1"/>
    </source>
</evidence>